<sequence length="237" mass="27349">MRDTREQKNPEAMEINKTNFYINLCSLLALCFASIIFNQWRCPKKRRTPPLPPGPKGFPMVGCLPKMVKNKPTFRWIHQLMHELNTEIACIHLGNTYIISVTSPELAREFLRKQDMIFASRPYCMSGRLTSNGYLTAALSPVGDQWKKMRRIVRSELLSPAMHQWLYEKRCEEADHLVRYVYNQNQNSLTNGLVNVRIAAQHYCGNVIRKLIFSKRSFGTEMEDGGPGLEEEDHVDG</sequence>
<reference evidence="2" key="1">
    <citation type="submission" date="2020-06" db="EMBL/GenBank/DDBJ databases">
        <authorList>
            <person name="Li T."/>
            <person name="Hu X."/>
            <person name="Zhang T."/>
            <person name="Song X."/>
            <person name="Zhang H."/>
            <person name="Dai N."/>
            <person name="Sheng W."/>
            <person name="Hou X."/>
            <person name="Wei L."/>
        </authorList>
    </citation>
    <scope>NUCLEOTIDE SEQUENCE</scope>
    <source>
        <strain evidence="2">G02</strain>
        <tissue evidence="2">Leaf</tissue>
    </source>
</reference>
<dbReference type="EMBL" id="JACGWJ010000015">
    <property type="protein sequence ID" value="KAL0367523.1"/>
    <property type="molecule type" value="Genomic_DNA"/>
</dbReference>
<name>A0AAW2QJT4_SESRA</name>
<feature type="transmembrane region" description="Helical" evidence="1">
    <location>
        <begin position="20"/>
        <end position="37"/>
    </location>
</feature>
<keyword evidence="1" id="KW-0472">Membrane</keyword>
<comment type="caution">
    <text evidence="2">The sequence shown here is derived from an EMBL/GenBank/DDBJ whole genome shotgun (WGS) entry which is preliminary data.</text>
</comment>
<dbReference type="AlphaFoldDB" id="A0AAW2QJT4"/>
<evidence type="ECO:0000256" key="1">
    <source>
        <dbReference type="SAM" id="Phobius"/>
    </source>
</evidence>
<dbReference type="Gene3D" id="1.10.630.10">
    <property type="entry name" value="Cytochrome P450"/>
    <property type="match status" value="1"/>
</dbReference>
<protein>
    <submittedName>
        <fullName evidence="2">Phenylalanine N-monooxygenase CYP79D16</fullName>
    </submittedName>
</protein>
<keyword evidence="1" id="KW-1133">Transmembrane helix</keyword>
<gene>
    <name evidence="2" type="ORF">Sradi_3642400</name>
</gene>
<dbReference type="Pfam" id="PF00067">
    <property type="entry name" value="p450"/>
    <property type="match status" value="1"/>
</dbReference>
<dbReference type="GO" id="GO:0005506">
    <property type="term" value="F:iron ion binding"/>
    <property type="evidence" value="ECO:0007669"/>
    <property type="project" value="InterPro"/>
</dbReference>
<proteinExistence type="predicted"/>
<dbReference type="GO" id="GO:0004497">
    <property type="term" value="F:monooxygenase activity"/>
    <property type="evidence" value="ECO:0007669"/>
    <property type="project" value="InterPro"/>
</dbReference>
<reference evidence="2" key="2">
    <citation type="journal article" date="2024" name="Plant">
        <title>Genomic evolution and insights into agronomic trait innovations of Sesamum species.</title>
        <authorList>
            <person name="Miao H."/>
            <person name="Wang L."/>
            <person name="Qu L."/>
            <person name="Liu H."/>
            <person name="Sun Y."/>
            <person name="Le M."/>
            <person name="Wang Q."/>
            <person name="Wei S."/>
            <person name="Zheng Y."/>
            <person name="Lin W."/>
            <person name="Duan Y."/>
            <person name="Cao H."/>
            <person name="Xiong S."/>
            <person name="Wang X."/>
            <person name="Wei L."/>
            <person name="Li C."/>
            <person name="Ma Q."/>
            <person name="Ju M."/>
            <person name="Zhao R."/>
            <person name="Li G."/>
            <person name="Mu C."/>
            <person name="Tian Q."/>
            <person name="Mei H."/>
            <person name="Zhang T."/>
            <person name="Gao T."/>
            <person name="Zhang H."/>
        </authorList>
    </citation>
    <scope>NUCLEOTIDE SEQUENCE</scope>
    <source>
        <strain evidence="2">G02</strain>
    </source>
</reference>
<keyword evidence="1" id="KW-0812">Transmembrane</keyword>
<dbReference type="SUPFAM" id="SSF48264">
    <property type="entry name" value="Cytochrome P450"/>
    <property type="match status" value="1"/>
</dbReference>
<dbReference type="PANTHER" id="PTHR24299:SF52">
    <property type="entry name" value="CYTOCHROME P450"/>
    <property type="match status" value="1"/>
</dbReference>
<dbReference type="InterPro" id="IPR036396">
    <property type="entry name" value="Cyt_P450_sf"/>
</dbReference>
<evidence type="ECO:0000313" key="2">
    <source>
        <dbReference type="EMBL" id="KAL0367523.1"/>
    </source>
</evidence>
<dbReference type="GO" id="GO:0020037">
    <property type="term" value="F:heme binding"/>
    <property type="evidence" value="ECO:0007669"/>
    <property type="project" value="InterPro"/>
</dbReference>
<dbReference type="PANTHER" id="PTHR24299">
    <property type="entry name" value="CYTOCHROME P450 FAMILY 1"/>
    <property type="match status" value="1"/>
</dbReference>
<organism evidence="2">
    <name type="scientific">Sesamum radiatum</name>
    <name type="common">Black benniseed</name>
    <dbReference type="NCBI Taxonomy" id="300843"/>
    <lineage>
        <taxon>Eukaryota</taxon>
        <taxon>Viridiplantae</taxon>
        <taxon>Streptophyta</taxon>
        <taxon>Embryophyta</taxon>
        <taxon>Tracheophyta</taxon>
        <taxon>Spermatophyta</taxon>
        <taxon>Magnoliopsida</taxon>
        <taxon>eudicotyledons</taxon>
        <taxon>Gunneridae</taxon>
        <taxon>Pentapetalae</taxon>
        <taxon>asterids</taxon>
        <taxon>lamiids</taxon>
        <taxon>Lamiales</taxon>
        <taxon>Pedaliaceae</taxon>
        <taxon>Sesamum</taxon>
    </lineage>
</organism>
<dbReference type="InterPro" id="IPR001128">
    <property type="entry name" value="Cyt_P450"/>
</dbReference>
<dbReference type="GO" id="GO:0016705">
    <property type="term" value="F:oxidoreductase activity, acting on paired donors, with incorporation or reduction of molecular oxygen"/>
    <property type="evidence" value="ECO:0007669"/>
    <property type="project" value="InterPro"/>
</dbReference>
<accession>A0AAW2QJT4</accession>